<dbReference type="EMBL" id="KV423966">
    <property type="protein sequence ID" value="KZT57212.1"/>
    <property type="molecule type" value="Genomic_DNA"/>
</dbReference>
<dbReference type="OrthoDB" id="5945798at2759"/>
<dbReference type="STRING" id="1353952.A0A165FUA5"/>
<dbReference type="PANTHER" id="PTHR47332:SF4">
    <property type="entry name" value="SET DOMAIN-CONTAINING PROTEIN 5"/>
    <property type="match status" value="1"/>
</dbReference>
<dbReference type="Gene3D" id="1.25.40.10">
    <property type="entry name" value="Tetratricopeptide repeat domain"/>
    <property type="match status" value="1"/>
</dbReference>
<dbReference type="InterPro" id="IPR046341">
    <property type="entry name" value="SET_dom_sf"/>
</dbReference>
<dbReference type="PANTHER" id="PTHR47332">
    <property type="entry name" value="SET DOMAIN-CONTAINING PROTEIN 5"/>
    <property type="match status" value="1"/>
</dbReference>
<dbReference type="SMART" id="SM00317">
    <property type="entry name" value="SET"/>
    <property type="match status" value="1"/>
</dbReference>
<reference evidence="2 3" key="1">
    <citation type="journal article" date="2016" name="Mol. Biol. Evol.">
        <title>Comparative Genomics of Early-Diverging Mushroom-Forming Fungi Provides Insights into the Origins of Lignocellulose Decay Capabilities.</title>
        <authorList>
            <person name="Nagy L.G."/>
            <person name="Riley R."/>
            <person name="Tritt A."/>
            <person name="Adam C."/>
            <person name="Daum C."/>
            <person name="Floudas D."/>
            <person name="Sun H."/>
            <person name="Yadav J.S."/>
            <person name="Pangilinan J."/>
            <person name="Larsson K.H."/>
            <person name="Matsuura K."/>
            <person name="Barry K."/>
            <person name="Labutti K."/>
            <person name="Kuo R."/>
            <person name="Ohm R.A."/>
            <person name="Bhattacharya S.S."/>
            <person name="Shirouzu T."/>
            <person name="Yoshinaga Y."/>
            <person name="Martin F.M."/>
            <person name="Grigoriev I.V."/>
            <person name="Hibbett D.S."/>
        </authorList>
    </citation>
    <scope>NUCLEOTIDE SEQUENCE [LARGE SCALE GENOMIC DNA]</scope>
    <source>
        <strain evidence="2 3">HHB12733</strain>
    </source>
</reference>
<dbReference type="Gene3D" id="2.170.270.10">
    <property type="entry name" value="SET domain"/>
    <property type="match status" value="2"/>
</dbReference>
<dbReference type="InParanoid" id="A0A165FUA5"/>
<keyword evidence="3" id="KW-1185">Reference proteome</keyword>
<dbReference type="Proteomes" id="UP000076842">
    <property type="component" value="Unassembled WGS sequence"/>
</dbReference>
<protein>
    <submittedName>
        <fullName evidence="2">SET domain-containing protein</fullName>
    </submittedName>
</protein>
<feature type="domain" description="SET" evidence="1">
    <location>
        <begin position="96"/>
        <end position="244"/>
    </location>
</feature>
<dbReference type="InterPro" id="IPR011990">
    <property type="entry name" value="TPR-like_helical_dom_sf"/>
</dbReference>
<name>A0A165FUA5_9BASI</name>
<dbReference type="Pfam" id="PF00856">
    <property type="entry name" value="SET"/>
    <property type="match status" value="1"/>
</dbReference>
<evidence type="ECO:0000313" key="2">
    <source>
        <dbReference type="EMBL" id="KZT57212.1"/>
    </source>
</evidence>
<dbReference type="InterPro" id="IPR001214">
    <property type="entry name" value="SET_dom"/>
</dbReference>
<proteinExistence type="predicted"/>
<accession>A0A165FUA5</accession>
<dbReference type="CDD" id="cd20071">
    <property type="entry name" value="SET_SMYD"/>
    <property type="match status" value="1"/>
</dbReference>
<dbReference type="PROSITE" id="PS50280">
    <property type="entry name" value="SET"/>
    <property type="match status" value="2"/>
</dbReference>
<feature type="domain" description="SET" evidence="1">
    <location>
        <begin position="408"/>
        <end position="531"/>
    </location>
</feature>
<organism evidence="2 3">
    <name type="scientific">Calocera cornea HHB12733</name>
    <dbReference type="NCBI Taxonomy" id="1353952"/>
    <lineage>
        <taxon>Eukaryota</taxon>
        <taxon>Fungi</taxon>
        <taxon>Dikarya</taxon>
        <taxon>Basidiomycota</taxon>
        <taxon>Agaricomycotina</taxon>
        <taxon>Dacrymycetes</taxon>
        <taxon>Dacrymycetales</taxon>
        <taxon>Dacrymycetaceae</taxon>
        <taxon>Calocera</taxon>
    </lineage>
</organism>
<dbReference type="InterPro" id="IPR053185">
    <property type="entry name" value="SET_domain_protein"/>
</dbReference>
<evidence type="ECO:0000259" key="1">
    <source>
        <dbReference type="PROSITE" id="PS50280"/>
    </source>
</evidence>
<dbReference type="AlphaFoldDB" id="A0A165FUA5"/>
<dbReference type="SUPFAM" id="SSF82199">
    <property type="entry name" value="SET domain"/>
    <property type="match status" value="2"/>
</dbReference>
<sequence>MSATHPAPTPLELVDTSDIDPAAFFARQGTRTVRLGPNDPAVHRAQEISVLGYGHNADRTDWDTVCITYADNRLQLRNHFGFDKCISAELKKVVALSVEVVDVPGKGSGLRATRDIPRGQTFLLERPLLTCMHTMDVDISTNFDMILDKSMTKEHKKAYYKLHNCKPKGPGMIESLSIMRTNGLPAEWPFDTSDSQSAVFETISRANHSCVPNATYDWSFKHFSGALRSVVPIKAGAEITISYTSKMFSSAAERKAELLEKYAFECTCPSCTFSPPRQKKSDERREALGKRDPLRLDNNFLDETRIESGYDDPYIVETLNMCDSEGLIEQRADMLVAYARFEAMRSALTGDFSRAEELAKRAIKEIKKIGYHTSWGSMDIIMALKTAANAAPKKSNLLDADLKMLANTSVQVVNIPGKGPGLRATRDVPGGEIFLIERPLITCMSMMSRTVVTNFDKFIKTHMTSAHQEVFFKLHNCKPRVLGVSEALDIMRTNSLAMNWSFDEEEQYVVFDLICRANHSCVPNAMYESNL</sequence>
<gene>
    <name evidence="2" type="ORF">CALCODRAFT_517556</name>
</gene>
<evidence type="ECO:0000313" key="3">
    <source>
        <dbReference type="Proteomes" id="UP000076842"/>
    </source>
</evidence>